<evidence type="ECO:0000256" key="3">
    <source>
        <dbReference type="ARBA" id="ARBA00023163"/>
    </source>
</evidence>
<dbReference type="Gene3D" id="1.10.10.10">
    <property type="entry name" value="Winged helix-like DNA-binding domain superfamily/Winged helix DNA-binding domain"/>
    <property type="match status" value="1"/>
</dbReference>
<organism evidence="5 6">
    <name type="scientific">Streptomyces bingchenggensis (strain BCW-1)</name>
    <dbReference type="NCBI Taxonomy" id="749414"/>
    <lineage>
        <taxon>Bacteria</taxon>
        <taxon>Bacillati</taxon>
        <taxon>Actinomycetota</taxon>
        <taxon>Actinomycetes</taxon>
        <taxon>Kitasatosporales</taxon>
        <taxon>Streptomycetaceae</taxon>
        <taxon>Streptomyces</taxon>
    </lineage>
</organism>
<evidence type="ECO:0000313" key="5">
    <source>
        <dbReference type="EMBL" id="ADI03506.1"/>
    </source>
</evidence>
<evidence type="ECO:0000259" key="4">
    <source>
        <dbReference type="PROSITE" id="PS50995"/>
    </source>
</evidence>
<dbReference type="AlphaFoldDB" id="D7BYH8"/>
<keyword evidence="3" id="KW-0804">Transcription</keyword>
<keyword evidence="1" id="KW-0805">Transcription regulation</keyword>
<sequence>MAENNEDGPAVEELLGARLGYLLKHAQLRLAEHAGPALARFGLDARELAVLAVLAAGRPLSQLEAARRLGVDRTTMVALIDALESKDLVERRRSEEDRRRNVVELTERGMRVRADAEEAREAAEREFLGPLGEEEAARLMKALRVLVLRTPNQPLAPRGQAARSGRS</sequence>
<dbReference type="GO" id="GO:0003677">
    <property type="term" value="F:DNA binding"/>
    <property type="evidence" value="ECO:0007669"/>
    <property type="project" value="UniProtKB-KW"/>
</dbReference>
<feature type="domain" description="HTH marR-type" evidence="4">
    <location>
        <begin position="16"/>
        <end position="148"/>
    </location>
</feature>
<dbReference type="Proteomes" id="UP000000377">
    <property type="component" value="Chromosome"/>
</dbReference>
<dbReference type="EMBL" id="CP002047">
    <property type="protein sequence ID" value="ADI03506.1"/>
    <property type="molecule type" value="Genomic_DNA"/>
</dbReference>
<dbReference type="PANTHER" id="PTHR42756:SF1">
    <property type="entry name" value="TRANSCRIPTIONAL REPRESSOR OF EMRAB OPERON"/>
    <property type="match status" value="1"/>
</dbReference>
<dbReference type="RefSeq" id="WP_014172985.1">
    <property type="nucleotide sequence ID" value="NC_016582.1"/>
</dbReference>
<dbReference type="PRINTS" id="PR00598">
    <property type="entry name" value="HTHMARR"/>
</dbReference>
<proteinExistence type="predicted"/>
<dbReference type="KEGG" id="sbh:SBI_00385"/>
<evidence type="ECO:0000313" key="6">
    <source>
        <dbReference type="Proteomes" id="UP000000377"/>
    </source>
</evidence>
<dbReference type="InterPro" id="IPR000835">
    <property type="entry name" value="HTH_MarR-typ"/>
</dbReference>
<dbReference type="SUPFAM" id="SSF46785">
    <property type="entry name" value="Winged helix' DNA-binding domain"/>
    <property type="match status" value="1"/>
</dbReference>
<gene>
    <name evidence="5" type="ordered locus">SBI_00385</name>
</gene>
<dbReference type="PROSITE" id="PS50995">
    <property type="entry name" value="HTH_MARR_2"/>
    <property type="match status" value="1"/>
</dbReference>
<reference evidence="5 6" key="1">
    <citation type="journal article" date="2010" name="J. Bacteriol.">
        <title>Genome sequence of the milbemycin-producing bacterium Streptomyces bingchenggensis.</title>
        <authorList>
            <person name="Wang X.J."/>
            <person name="Yan Y.J."/>
            <person name="Zhang B."/>
            <person name="An J."/>
            <person name="Wang J.J."/>
            <person name="Tian J."/>
            <person name="Jiang L."/>
            <person name="Chen Y.H."/>
            <person name="Huang S.X."/>
            <person name="Yin M."/>
            <person name="Zhang J."/>
            <person name="Gao A.L."/>
            <person name="Liu C.X."/>
            <person name="Zhu Z.X."/>
            <person name="Xiang W.S."/>
        </authorList>
    </citation>
    <scope>NUCLEOTIDE SEQUENCE [LARGE SCALE GENOMIC DNA]</scope>
    <source>
        <strain evidence="5 6">BCW-1</strain>
    </source>
</reference>
<name>D7BYH8_STRBB</name>
<dbReference type="SMART" id="SM00347">
    <property type="entry name" value="HTH_MARR"/>
    <property type="match status" value="1"/>
</dbReference>
<evidence type="ECO:0000256" key="2">
    <source>
        <dbReference type="ARBA" id="ARBA00023125"/>
    </source>
</evidence>
<dbReference type="eggNOG" id="COG1846">
    <property type="taxonomic scope" value="Bacteria"/>
</dbReference>
<dbReference type="HOGENOM" id="CLU_083287_4_2_11"/>
<keyword evidence="2" id="KW-0238">DNA-binding</keyword>
<dbReference type="GO" id="GO:0003700">
    <property type="term" value="F:DNA-binding transcription factor activity"/>
    <property type="evidence" value="ECO:0007669"/>
    <property type="project" value="InterPro"/>
</dbReference>
<accession>D7BYH8</accession>
<keyword evidence="6" id="KW-1185">Reference proteome</keyword>
<dbReference type="InterPro" id="IPR036388">
    <property type="entry name" value="WH-like_DNA-bd_sf"/>
</dbReference>
<evidence type="ECO:0000256" key="1">
    <source>
        <dbReference type="ARBA" id="ARBA00023015"/>
    </source>
</evidence>
<dbReference type="STRING" id="749414.SBI_00385"/>
<dbReference type="PANTHER" id="PTHR42756">
    <property type="entry name" value="TRANSCRIPTIONAL REGULATOR, MARR"/>
    <property type="match status" value="1"/>
</dbReference>
<dbReference type="InterPro" id="IPR036390">
    <property type="entry name" value="WH_DNA-bd_sf"/>
</dbReference>
<protein>
    <submittedName>
        <fullName evidence="5">Transcriptional regulator, MarR family protein</fullName>
    </submittedName>
</protein>
<dbReference type="PATRIC" id="fig|749414.3.peg.396"/>
<dbReference type="Pfam" id="PF12802">
    <property type="entry name" value="MarR_2"/>
    <property type="match status" value="1"/>
</dbReference>